<evidence type="ECO:0000313" key="1">
    <source>
        <dbReference type="EMBL" id="TMJ16228.1"/>
    </source>
</evidence>
<dbReference type="Proteomes" id="UP000320393">
    <property type="component" value="Unassembled WGS sequence"/>
</dbReference>
<name>A0A537M7K0_9BACT</name>
<comment type="caution">
    <text evidence="1">The sequence shown here is derived from an EMBL/GenBank/DDBJ whole genome shotgun (WGS) entry which is preliminary data.</text>
</comment>
<protein>
    <submittedName>
        <fullName evidence="1">Uncharacterized protein</fullName>
    </submittedName>
</protein>
<evidence type="ECO:0000313" key="2">
    <source>
        <dbReference type="Proteomes" id="UP000320393"/>
    </source>
</evidence>
<proteinExistence type="predicted"/>
<accession>A0A537M7K0</accession>
<sequence length="64" mass="7342">MGERWEFPQVDLLRLFVRCDRCHRMEVSGLACIDGNEALCIDCYHAKYLTDSSEATLDSSVQPF</sequence>
<dbReference type="EMBL" id="VBAM01000029">
    <property type="protein sequence ID" value="TMJ16228.1"/>
    <property type="molecule type" value="Genomic_DNA"/>
</dbReference>
<gene>
    <name evidence="1" type="ORF">E6H02_01035</name>
</gene>
<organism evidence="1 2">
    <name type="scientific">Candidatus Segetimicrobium genomatis</name>
    <dbReference type="NCBI Taxonomy" id="2569760"/>
    <lineage>
        <taxon>Bacteria</taxon>
        <taxon>Bacillati</taxon>
        <taxon>Candidatus Sysuimicrobiota</taxon>
        <taxon>Candidatus Sysuimicrobiia</taxon>
        <taxon>Candidatus Sysuimicrobiales</taxon>
        <taxon>Candidatus Segetimicrobiaceae</taxon>
        <taxon>Candidatus Segetimicrobium</taxon>
    </lineage>
</organism>
<dbReference type="AlphaFoldDB" id="A0A537M7K0"/>
<reference evidence="1 2" key="1">
    <citation type="journal article" date="2019" name="Nat. Microbiol.">
        <title>Mediterranean grassland soil C-N compound turnover is dependent on rainfall and depth, and is mediated by genomically divergent microorganisms.</title>
        <authorList>
            <person name="Diamond S."/>
            <person name="Andeer P.F."/>
            <person name="Li Z."/>
            <person name="Crits-Christoph A."/>
            <person name="Burstein D."/>
            <person name="Anantharaman K."/>
            <person name="Lane K.R."/>
            <person name="Thomas B.C."/>
            <person name="Pan C."/>
            <person name="Northen T.R."/>
            <person name="Banfield J.F."/>
        </authorList>
    </citation>
    <scope>NUCLEOTIDE SEQUENCE [LARGE SCALE GENOMIC DNA]</scope>
    <source>
        <strain evidence="1">NP_5</strain>
    </source>
</reference>